<dbReference type="AlphaFoldDB" id="A0AAD5R2M4"/>
<name>A0AAD5R2M4_PARTN</name>
<evidence type="ECO:0000313" key="1">
    <source>
        <dbReference type="EMBL" id="KAJ1368334.1"/>
    </source>
</evidence>
<sequence length="105" mass="11647">MEAQFSEQVELGGSVIAKTTSYVYLGHSMNMEDAMKNEEKTGEAEEKARIAFEPLKEAIDQSANFKVLFDSTVLEAYRHAAETCTDTLDHVKTANNLQSARSDVL</sequence>
<accession>A0AAD5R2M4</accession>
<dbReference type="EMBL" id="JAHQIW010006155">
    <property type="protein sequence ID" value="KAJ1368334.1"/>
    <property type="molecule type" value="Genomic_DNA"/>
</dbReference>
<evidence type="ECO:0000313" key="2">
    <source>
        <dbReference type="Proteomes" id="UP001196413"/>
    </source>
</evidence>
<protein>
    <submittedName>
        <fullName evidence="1">Uncharacterized protein</fullName>
    </submittedName>
</protein>
<gene>
    <name evidence="1" type="ORF">KIN20_029446</name>
</gene>
<comment type="caution">
    <text evidence="1">The sequence shown here is derived from an EMBL/GenBank/DDBJ whole genome shotgun (WGS) entry which is preliminary data.</text>
</comment>
<keyword evidence="2" id="KW-1185">Reference proteome</keyword>
<dbReference type="Proteomes" id="UP001196413">
    <property type="component" value="Unassembled WGS sequence"/>
</dbReference>
<organism evidence="1 2">
    <name type="scientific">Parelaphostrongylus tenuis</name>
    <name type="common">Meningeal worm</name>
    <dbReference type="NCBI Taxonomy" id="148309"/>
    <lineage>
        <taxon>Eukaryota</taxon>
        <taxon>Metazoa</taxon>
        <taxon>Ecdysozoa</taxon>
        <taxon>Nematoda</taxon>
        <taxon>Chromadorea</taxon>
        <taxon>Rhabditida</taxon>
        <taxon>Rhabditina</taxon>
        <taxon>Rhabditomorpha</taxon>
        <taxon>Strongyloidea</taxon>
        <taxon>Metastrongylidae</taxon>
        <taxon>Parelaphostrongylus</taxon>
    </lineage>
</organism>
<reference evidence="1" key="1">
    <citation type="submission" date="2021-06" db="EMBL/GenBank/DDBJ databases">
        <title>Parelaphostrongylus tenuis whole genome reference sequence.</title>
        <authorList>
            <person name="Garwood T.J."/>
            <person name="Larsen P.A."/>
            <person name="Fountain-Jones N.M."/>
            <person name="Garbe J.R."/>
            <person name="Macchietto M.G."/>
            <person name="Kania S.A."/>
            <person name="Gerhold R.W."/>
            <person name="Richards J.E."/>
            <person name="Wolf T.M."/>
        </authorList>
    </citation>
    <scope>NUCLEOTIDE SEQUENCE</scope>
    <source>
        <strain evidence="1">MNPRO001-30</strain>
        <tissue evidence="1">Meninges</tissue>
    </source>
</reference>
<proteinExistence type="predicted"/>